<dbReference type="PANTHER" id="PTHR43798:SF33">
    <property type="entry name" value="HYDROLASE, PUTATIVE (AFU_ORTHOLOGUE AFUA_2G14860)-RELATED"/>
    <property type="match status" value="1"/>
</dbReference>
<dbReference type="AlphaFoldDB" id="A0A218NN46"/>
<organism evidence="2 3">
    <name type="scientific">Candidatus Mancarchaeum acidiphilum</name>
    <dbReference type="NCBI Taxonomy" id="1920749"/>
    <lineage>
        <taxon>Archaea</taxon>
        <taxon>Candidatus Micrarchaeota</taxon>
        <taxon>Candidatus Mancarchaeum</taxon>
    </lineage>
</organism>
<dbReference type="PRINTS" id="PR00111">
    <property type="entry name" value="ABHYDROLASE"/>
</dbReference>
<protein>
    <submittedName>
        <fullName evidence="2">Tricorn interacting prolyl aminopeptidase</fullName>
    </submittedName>
</protein>
<dbReference type="OrthoDB" id="7466at2157"/>
<evidence type="ECO:0000259" key="1">
    <source>
        <dbReference type="Pfam" id="PF00561"/>
    </source>
</evidence>
<accession>A0A218NN46</accession>
<dbReference type="GO" id="GO:0004177">
    <property type="term" value="F:aminopeptidase activity"/>
    <property type="evidence" value="ECO:0007669"/>
    <property type="project" value="UniProtKB-KW"/>
</dbReference>
<dbReference type="KEGG" id="marh:Mia14_0592"/>
<feature type="domain" description="AB hydrolase-1" evidence="1">
    <location>
        <begin position="27"/>
        <end position="122"/>
    </location>
</feature>
<keyword evidence="2" id="KW-0031">Aminopeptidase</keyword>
<dbReference type="Proteomes" id="UP000197679">
    <property type="component" value="Chromosome"/>
</dbReference>
<dbReference type="SUPFAM" id="SSF53474">
    <property type="entry name" value="alpha/beta-Hydrolases"/>
    <property type="match status" value="1"/>
</dbReference>
<dbReference type="Gene3D" id="3.40.50.1820">
    <property type="entry name" value="alpha/beta hydrolase"/>
    <property type="match status" value="1"/>
</dbReference>
<dbReference type="InterPro" id="IPR000073">
    <property type="entry name" value="AB_hydrolase_1"/>
</dbReference>
<evidence type="ECO:0000313" key="3">
    <source>
        <dbReference type="Proteomes" id="UP000197679"/>
    </source>
</evidence>
<reference evidence="2 3" key="1">
    <citation type="journal article" date="2017" name="Nat. Commun.">
        <title>'ARMAN' archaea depend on association with euryarchaeal host in culture and in situ.</title>
        <authorList>
            <person name="Golyshina O."/>
            <person name="Toshchakov S."/>
            <person name="Makarova K."/>
            <person name="Gavrilov S."/>
            <person name="Korzhenkov A."/>
            <person name="La Cono V."/>
            <person name="Arcadi E."/>
            <person name="Nechitaylo T."/>
            <person name="Ferrer M."/>
            <person name="Kublanov I."/>
            <person name="Wolf Y."/>
            <person name="Yakimov M."/>
            <person name="Golyshin P."/>
            <person name="Slesarev A."/>
            <person name="Kozyavkin S."/>
        </authorList>
    </citation>
    <scope>NUCLEOTIDE SEQUENCE [LARGE SCALE GENOMIC DNA]</scope>
    <source>
        <strain evidence="2 3">Mia14</strain>
    </source>
</reference>
<dbReference type="PANTHER" id="PTHR43798">
    <property type="entry name" value="MONOACYLGLYCEROL LIPASE"/>
    <property type="match status" value="1"/>
</dbReference>
<dbReference type="RefSeq" id="WP_088820171.1">
    <property type="nucleotide sequence ID" value="NZ_CP019964.1"/>
</dbReference>
<gene>
    <name evidence="2" type="ORF">Mia14_0592</name>
</gene>
<keyword evidence="3" id="KW-1185">Reference proteome</keyword>
<proteinExistence type="predicted"/>
<keyword evidence="2" id="KW-0645">Protease</keyword>
<dbReference type="GO" id="GO:0016020">
    <property type="term" value="C:membrane"/>
    <property type="evidence" value="ECO:0007669"/>
    <property type="project" value="TreeGrafter"/>
</dbReference>
<evidence type="ECO:0000313" key="2">
    <source>
        <dbReference type="EMBL" id="ASI13896.1"/>
    </source>
</evidence>
<dbReference type="GeneID" id="33314146"/>
<name>A0A218NN46_9ARCH</name>
<dbReference type="EMBL" id="CP019964">
    <property type="protein sequence ID" value="ASI13896.1"/>
    <property type="molecule type" value="Genomic_DNA"/>
</dbReference>
<sequence>MKETIDRMEADTSFGKIFYLHRNGDLPLLFIHGLGAISNNWLPLFDKLDDRFELIALDLLGHGRSAKPNIEYTLDVQCKAIDELLGGIGINDPFAIIGNSYGGEIAASYSINHMAPKYLVLVDSSLAGINSMDSSDIDAFLKKLDAIEPGNDLGIMRNIIMNSEESGVHLDDLKNIDSKTLIIWGSDDPEIDVKYAGMIKNSIEGSSLYLIDKGGHAPMISKPDEVSDIINKNLI</sequence>
<dbReference type="InterPro" id="IPR050266">
    <property type="entry name" value="AB_hydrolase_sf"/>
</dbReference>
<keyword evidence="2" id="KW-0378">Hydrolase</keyword>
<dbReference type="Pfam" id="PF00561">
    <property type="entry name" value="Abhydrolase_1"/>
    <property type="match status" value="1"/>
</dbReference>
<dbReference type="InterPro" id="IPR029058">
    <property type="entry name" value="AB_hydrolase_fold"/>
</dbReference>